<dbReference type="PANTHER" id="PTHR13256:SF16">
    <property type="entry name" value="ALPHA_BETA-TUBULIN-N-ACETYLTRANSFERASE 9"/>
    <property type="match status" value="1"/>
</dbReference>
<gene>
    <name evidence="5" type="ORF">LDAN0321_LOCUS13003</name>
</gene>
<comment type="similarity">
    <text evidence="1">Belongs to the acetyltransferase family. GNAT subfamily.</text>
</comment>
<dbReference type="GO" id="GO:0008080">
    <property type="term" value="F:N-acetyltransferase activity"/>
    <property type="evidence" value="ECO:0007669"/>
    <property type="project" value="InterPro"/>
</dbReference>
<name>A0A7S2PC96_9STRA</name>
<organism evidence="5">
    <name type="scientific">Leptocylindrus danicus</name>
    <dbReference type="NCBI Taxonomy" id="163516"/>
    <lineage>
        <taxon>Eukaryota</taxon>
        <taxon>Sar</taxon>
        <taxon>Stramenopiles</taxon>
        <taxon>Ochrophyta</taxon>
        <taxon>Bacillariophyta</taxon>
        <taxon>Coscinodiscophyceae</taxon>
        <taxon>Chaetocerotophycidae</taxon>
        <taxon>Leptocylindrales</taxon>
        <taxon>Leptocylindraceae</taxon>
        <taxon>Leptocylindrus</taxon>
    </lineage>
</organism>
<keyword evidence="3" id="KW-0012">Acyltransferase</keyword>
<keyword evidence="2" id="KW-0808">Transferase</keyword>
<evidence type="ECO:0000256" key="1">
    <source>
        <dbReference type="ARBA" id="ARBA00009342"/>
    </source>
</evidence>
<evidence type="ECO:0000256" key="2">
    <source>
        <dbReference type="ARBA" id="ARBA00022679"/>
    </source>
</evidence>
<proteinExistence type="inferred from homology"/>
<dbReference type="AlphaFoldDB" id="A0A7S2PC96"/>
<dbReference type="InterPro" id="IPR000182">
    <property type="entry name" value="GNAT_dom"/>
</dbReference>
<dbReference type="PANTHER" id="PTHR13256">
    <property type="entry name" value="N-ACETYLTRANSFERASE 9"/>
    <property type="match status" value="1"/>
</dbReference>
<dbReference type="SUPFAM" id="SSF55729">
    <property type="entry name" value="Acyl-CoA N-acyltransferases (Nat)"/>
    <property type="match status" value="1"/>
</dbReference>
<reference evidence="5" key="1">
    <citation type="submission" date="2021-01" db="EMBL/GenBank/DDBJ databases">
        <authorList>
            <person name="Corre E."/>
            <person name="Pelletier E."/>
            <person name="Niang G."/>
            <person name="Scheremetjew M."/>
            <person name="Finn R."/>
            <person name="Kale V."/>
            <person name="Holt S."/>
            <person name="Cochrane G."/>
            <person name="Meng A."/>
            <person name="Brown T."/>
            <person name="Cohen L."/>
        </authorList>
    </citation>
    <scope>NUCLEOTIDE SEQUENCE</scope>
    <source>
        <strain evidence="5">B650</strain>
    </source>
</reference>
<evidence type="ECO:0000313" key="5">
    <source>
        <dbReference type="EMBL" id="CAD9589766.1"/>
    </source>
</evidence>
<evidence type="ECO:0000259" key="4">
    <source>
        <dbReference type="Pfam" id="PF13302"/>
    </source>
</evidence>
<dbReference type="Pfam" id="PF13302">
    <property type="entry name" value="Acetyltransf_3"/>
    <property type="match status" value="1"/>
</dbReference>
<dbReference type="EMBL" id="HBGY01020620">
    <property type="protein sequence ID" value="CAD9589766.1"/>
    <property type="molecule type" value="Transcribed_RNA"/>
</dbReference>
<dbReference type="InterPro" id="IPR039135">
    <property type="entry name" value="NAT9-like"/>
</dbReference>
<feature type="domain" description="N-acetyltransferase" evidence="4">
    <location>
        <begin position="117"/>
        <end position="202"/>
    </location>
</feature>
<dbReference type="Gene3D" id="3.40.630.30">
    <property type="match status" value="1"/>
</dbReference>
<protein>
    <recommendedName>
        <fullName evidence="4">N-acetyltransferase domain-containing protein</fullName>
    </recommendedName>
</protein>
<dbReference type="InterPro" id="IPR016181">
    <property type="entry name" value="Acyl_CoA_acyltransferase"/>
</dbReference>
<evidence type="ECO:0000256" key="3">
    <source>
        <dbReference type="ARBA" id="ARBA00023315"/>
    </source>
</evidence>
<accession>A0A7S2PC96</accession>
<sequence>MKLNYDTVLAGSKAVLVPYRPEHVPTYHKWMLDPHLLEMTGSEPLTMEEEIEMQQTWRDDETKCTFIVLATSDCESLPFSTTPRVNDDGAPADHAHASAHPAAAAITNLSLIDQNKFELSQNLTAMVGDVNLFFHSYDNDDDSIHKTAELDVMTASGRHRRTGIGSEAVRIMMQYGHHALGVTRFYAKIKEENEASLNMFENTLGFVKCGYAACFKEVELEYIVNANGFGKELPAVNLFGFKLGDI</sequence>